<keyword evidence="5 12" id="KW-0235">DNA replication</keyword>
<dbReference type="Pfam" id="PF01807">
    <property type="entry name" value="Zn_ribbon_DnaG"/>
    <property type="match status" value="1"/>
</dbReference>
<dbReference type="InterPro" id="IPR030846">
    <property type="entry name" value="DnaG_bac"/>
</dbReference>
<evidence type="ECO:0000256" key="1">
    <source>
        <dbReference type="ARBA" id="ARBA00022478"/>
    </source>
</evidence>
<keyword evidence="7 12" id="KW-0863">Zinc-finger</keyword>
<dbReference type="SMART" id="SM00493">
    <property type="entry name" value="TOPRIM"/>
    <property type="match status" value="1"/>
</dbReference>
<evidence type="ECO:0000256" key="9">
    <source>
        <dbReference type="ARBA" id="ARBA00022842"/>
    </source>
</evidence>
<keyword evidence="10 12" id="KW-0238">DNA-binding</keyword>
<dbReference type="InterPro" id="IPR036977">
    <property type="entry name" value="DNA_primase_Znf_CHC2"/>
</dbReference>
<keyword evidence="6 12" id="KW-0479">Metal-binding</keyword>
<dbReference type="Pfam" id="PF13155">
    <property type="entry name" value="Toprim_2"/>
    <property type="match status" value="1"/>
</dbReference>
<dbReference type="EMBL" id="CP103423">
    <property type="protein sequence ID" value="UWD33889.1"/>
    <property type="molecule type" value="Genomic_DNA"/>
</dbReference>
<dbReference type="InterPro" id="IPR034151">
    <property type="entry name" value="TOPRIM_DnaG_bac"/>
</dbReference>
<dbReference type="InterPro" id="IPR013264">
    <property type="entry name" value="DNAG_N"/>
</dbReference>
<dbReference type="Gene3D" id="3.40.1360.10">
    <property type="match status" value="1"/>
</dbReference>
<reference evidence="15" key="1">
    <citation type="submission" date="2022-08" db="EMBL/GenBank/DDBJ databases">
        <title>Complete genome sequence of Mycoplasma molare type strain H 542.</title>
        <authorList>
            <person name="Spergser J."/>
        </authorList>
    </citation>
    <scope>NUCLEOTIDE SEQUENCE</scope>
    <source>
        <strain evidence="15">H 542</strain>
    </source>
</reference>
<evidence type="ECO:0000256" key="2">
    <source>
        <dbReference type="ARBA" id="ARBA00022515"/>
    </source>
</evidence>
<dbReference type="PANTHER" id="PTHR30313:SF2">
    <property type="entry name" value="DNA PRIMASE"/>
    <property type="match status" value="1"/>
</dbReference>
<dbReference type="PANTHER" id="PTHR30313">
    <property type="entry name" value="DNA PRIMASE"/>
    <property type="match status" value="1"/>
</dbReference>
<evidence type="ECO:0000256" key="8">
    <source>
        <dbReference type="ARBA" id="ARBA00022833"/>
    </source>
</evidence>
<dbReference type="Gene3D" id="3.90.980.10">
    <property type="entry name" value="DNA primase, catalytic core, N-terminal domain"/>
    <property type="match status" value="1"/>
</dbReference>
<dbReference type="PIRSF" id="PIRSF002811">
    <property type="entry name" value="DnaG"/>
    <property type="match status" value="1"/>
</dbReference>
<keyword evidence="1 12" id="KW-0240">DNA-directed RNA polymerase</keyword>
<dbReference type="CDD" id="cd03364">
    <property type="entry name" value="TOPRIM_DnaG_primases"/>
    <property type="match status" value="1"/>
</dbReference>
<evidence type="ECO:0000256" key="13">
    <source>
        <dbReference type="PIRNR" id="PIRNR002811"/>
    </source>
</evidence>
<evidence type="ECO:0000313" key="15">
    <source>
        <dbReference type="EMBL" id="UWD33889.1"/>
    </source>
</evidence>
<dbReference type="InterPro" id="IPR002694">
    <property type="entry name" value="Znf_CHC2"/>
</dbReference>
<dbReference type="SUPFAM" id="SSF56731">
    <property type="entry name" value="DNA primase core"/>
    <property type="match status" value="1"/>
</dbReference>
<dbReference type="InterPro" id="IPR037068">
    <property type="entry name" value="DNA_primase_core_N_sf"/>
</dbReference>
<dbReference type="EC" id="2.7.7.101" evidence="12"/>
<evidence type="ECO:0000256" key="5">
    <source>
        <dbReference type="ARBA" id="ARBA00022705"/>
    </source>
</evidence>
<keyword evidence="9" id="KW-0460">Magnesium</keyword>
<dbReference type="Gene3D" id="3.90.580.10">
    <property type="entry name" value="Zinc finger, CHC2-type domain"/>
    <property type="match status" value="1"/>
</dbReference>
<dbReference type="Proteomes" id="UP001058364">
    <property type="component" value="Chromosome"/>
</dbReference>
<evidence type="ECO:0000256" key="12">
    <source>
        <dbReference type="HAMAP-Rule" id="MF_00974"/>
    </source>
</evidence>
<comment type="similarity">
    <text evidence="12 13">Belongs to the DnaG primase family.</text>
</comment>
<keyword evidence="11 12" id="KW-0804">Transcription</keyword>
<proteinExistence type="inferred from homology"/>
<keyword evidence="8 12" id="KW-0862">Zinc</keyword>
<dbReference type="InterPro" id="IPR050219">
    <property type="entry name" value="DnaG_primase"/>
</dbReference>
<evidence type="ECO:0000313" key="16">
    <source>
        <dbReference type="Proteomes" id="UP001058364"/>
    </source>
</evidence>
<feature type="domain" description="Toprim" evidence="14">
    <location>
        <begin position="254"/>
        <end position="333"/>
    </location>
</feature>
<comment type="cofactor">
    <cofactor evidence="12 13">
        <name>Zn(2+)</name>
        <dbReference type="ChEBI" id="CHEBI:29105"/>
    </cofactor>
    <text evidence="12 13">Binds 1 zinc ion per monomer.</text>
</comment>
<comment type="function">
    <text evidence="12 13">RNA polymerase that catalyzes the synthesis of short RNA molecules used as primers for DNA polymerase during DNA replication.</text>
</comment>
<dbReference type="HAMAP" id="MF_00974">
    <property type="entry name" value="DNA_primase_DnaG"/>
    <property type="match status" value="1"/>
</dbReference>
<dbReference type="SUPFAM" id="SSF57783">
    <property type="entry name" value="Zinc beta-ribbon"/>
    <property type="match status" value="1"/>
</dbReference>
<gene>
    <name evidence="12 15" type="primary">dnaG</name>
    <name evidence="15" type="ORF">NX772_02140</name>
</gene>
<keyword evidence="4 12" id="KW-0548">Nucleotidyltransferase</keyword>
<evidence type="ECO:0000256" key="6">
    <source>
        <dbReference type="ARBA" id="ARBA00022723"/>
    </source>
</evidence>
<dbReference type="Pfam" id="PF08275">
    <property type="entry name" value="DNAG_N"/>
    <property type="match status" value="1"/>
</dbReference>
<sequence length="574" mass="67041">MYKNITEEIIDKIDIVSAISSFIPLSKKGNNYLAVCPFHGDSNPSLTVSPAKKIFKCFSCQIGGNIIDFIMNYNSFNFTQTLNYINENFNLNLNIFQSNEKKPEYSNLDKKIIRANHDANTLFKLFLKKEKNNLEVESFLKLRKLDEEIVETFEIGFSKNTEEFKEILQLKNNTKDILINASLITSEEQIFFKNRIIFPIKNEYGDIVAFSGRILNSSDKNNPKYINSAQNSVFSKSKILFNFHQAEKFSTKTNEIIICEGFMDVIALHKINIKNAVALMGTSLTEYHIDLLKNKKVLLLLDGDRAGTEATKKSIYTLLKNNIKVEIIKNNEEYDPDEILNIFGAEKLNEMLKNRVSPLSFVYEKFKLNLDSTNFISVNTFINNMNIFLKYSDLKEREFILNRIESEYSIKKEQFYSLENKSKNINNDNNNFYSKKNNKNTNKIENSLDNLRSLIISSLILNPSIENIYINKSQNKLTINDLKIFEKIRKLNSKEEKIKKLVNEKLFSEKLLNNEEDFKRAFINYDQQTQFLNAQKIQKKLAILYHELKVTNNEEEREIIYKKIENLINIKRNF</sequence>
<evidence type="ECO:0000256" key="11">
    <source>
        <dbReference type="ARBA" id="ARBA00023163"/>
    </source>
</evidence>
<organism evidence="15 16">
    <name type="scientific">Mesomycoplasma molare</name>
    <dbReference type="NCBI Taxonomy" id="171288"/>
    <lineage>
        <taxon>Bacteria</taxon>
        <taxon>Bacillati</taxon>
        <taxon>Mycoplasmatota</taxon>
        <taxon>Mycoplasmoidales</taxon>
        <taxon>Metamycoplasmataceae</taxon>
        <taxon>Mesomycoplasma</taxon>
    </lineage>
</organism>
<comment type="catalytic activity">
    <reaction evidence="12">
        <text>ssDNA + n NTP = ssDNA/pppN(pN)n-1 hybrid + (n-1) diphosphate.</text>
        <dbReference type="EC" id="2.7.7.101"/>
    </reaction>
</comment>
<keyword evidence="2 12" id="KW-0639">Primosome</keyword>
<dbReference type="InterPro" id="IPR006171">
    <property type="entry name" value="TOPRIM_dom"/>
</dbReference>
<evidence type="ECO:0000256" key="3">
    <source>
        <dbReference type="ARBA" id="ARBA00022679"/>
    </source>
</evidence>
<keyword evidence="16" id="KW-1185">Reference proteome</keyword>
<name>A0ABY5TT88_9BACT</name>
<evidence type="ECO:0000256" key="4">
    <source>
        <dbReference type="ARBA" id="ARBA00022695"/>
    </source>
</evidence>
<accession>A0ABY5TT88</accession>
<dbReference type="RefSeq" id="WP_027123545.1">
    <property type="nucleotide sequence ID" value="NZ_CP103423.1"/>
</dbReference>
<evidence type="ECO:0000256" key="7">
    <source>
        <dbReference type="ARBA" id="ARBA00022771"/>
    </source>
</evidence>
<feature type="zinc finger region" description="CHC2-type" evidence="12">
    <location>
        <begin position="36"/>
        <end position="60"/>
    </location>
</feature>
<dbReference type="SMART" id="SM00400">
    <property type="entry name" value="ZnF_CHCC"/>
    <property type="match status" value="1"/>
</dbReference>
<protein>
    <recommendedName>
        <fullName evidence="12 13">DNA primase</fullName>
        <ecNumber evidence="12">2.7.7.101</ecNumber>
    </recommendedName>
</protein>
<evidence type="ECO:0000256" key="10">
    <source>
        <dbReference type="ARBA" id="ARBA00023125"/>
    </source>
</evidence>
<dbReference type="PROSITE" id="PS50880">
    <property type="entry name" value="TOPRIM"/>
    <property type="match status" value="1"/>
</dbReference>
<comment type="domain">
    <text evidence="12">Contains an N-terminal zinc-binding domain, a central core domain that contains the primase activity, and a C-terminal DnaB-binding domain.</text>
</comment>
<dbReference type="NCBIfam" id="TIGR01391">
    <property type="entry name" value="dnaG"/>
    <property type="match status" value="1"/>
</dbReference>
<comment type="subunit">
    <text evidence="12">Monomer. Interacts with DnaB.</text>
</comment>
<evidence type="ECO:0000259" key="14">
    <source>
        <dbReference type="PROSITE" id="PS50880"/>
    </source>
</evidence>
<dbReference type="InterPro" id="IPR006295">
    <property type="entry name" value="DNA_primase_DnaG"/>
</dbReference>
<keyword evidence="3 12" id="KW-0808">Transferase</keyword>